<evidence type="ECO:0000313" key="2">
    <source>
        <dbReference type="Proteomes" id="UP000016630"/>
    </source>
</evidence>
<organism evidence="1 2">
    <name type="scientific">Porphyromonas gingivalis F0570</name>
    <dbReference type="NCBI Taxonomy" id="1227271"/>
    <lineage>
        <taxon>Bacteria</taxon>
        <taxon>Pseudomonadati</taxon>
        <taxon>Bacteroidota</taxon>
        <taxon>Bacteroidia</taxon>
        <taxon>Bacteroidales</taxon>
        <taxon>Porphyromonadaceae</taxon>
        <taxon>Porphyromonas</taxon>
    </lineage>
</organism>
<dbReference type="PATRIC" id="fig|1227271.3.peg.2030"/>
<reference evidence="1 2" key="1">
    <citation type="submission" date="2013-06" db="EMBL/GenBank/DDBJ databases">
        <authorList>
            <person name="Weinstock G."/>
            <person name="Sodergren E."/>
            <person name="Lobos E.A."/>
            <person name="Fulton L."/>
            <person name="Fulton R."/>
            <person name="Courtney L."/>
            <person name="Fronick C."/>
            <person name="O'Laughlin M."/>
            <person name="Godfrey J."/>
            <person name="Wilson R.M."/>
            <person name="Miner T."/>
            <person name="Farmer C."/>
            <person name="Delehaunty K."/>
            <person name="Cordes M."/>
            <person name="Minx P."/>
            <person name="Tomlinson C."/>
            <person name="Chen J."/>
            <person name="Wollam A."/>
            <person name="Pepin K.H."/>
            <person name="Bhonagiri V."/>
            <person name="Zhang X."/>
            <person name="Warren W."/>
            <person name="Mitreva M."/>
            <person name="Mardis E.R."/>
            <person name="Wilson R.K."/>
        </authorList>
    </citation>
    <scope>NUCLEOTIDE SEQUENCE [LARGE SCALE GENOMIC DNA]</scope>
    <source>
        <strain evidence="1 2">F0570</strain>
    </source>
</reference>
<evidence type="ECO:0000313" key="1">
    <source>
        <dbReference type="EMBL" id="ERJ63657.1"/>
    </source>
</evidence>
<name>A0A0E2LMY0_PORGN</name>
<dbReference type="Proteomes" id="UP000016630">
    <property type="component" value="Unassembled WGS sequence"/>
</dbReference>
<gene>
    <name evidence="1" type="ORF">HMPREF1555_02314</name>
</gene>
<dbReference type="EMBL" id="AWUW01000157">
    <property type="protein sequence ID" value="ERJ63657.1"/>
    <property type="molecule type" value="Genomic_DNA"/>
</dbReference>
<dbReference type="AlphaFoldDB" id="A0A0E2LMY0"/>
<protein>
    <submittedName>
        <fullName evidence="1">Uncharacterized protein</fullName>
    </submittedName>
</protein>
<proteinExistence type="predicted"/>
<sequence length="589" mass="67847">MKKTQLQPIESPTLQEDIREGYYMNLMQIRANLIDANVQIMEVARAGGKTEGVFGPRIVKVANSMPGELGFLVHKTYAALLTNIWPNVQAWFARPIHDGRRSMLEYGVDYIVGEGKIPGHFRRPRYPIVYPKHSILFRNGFHLQLVSSDQPESVAGRSGVHAFIEEMKHQKGEKLKTRLFPSLRGSDMRARQSPYYQGITGVSDTARVDLGEDNWFEEYERNMSRELIDEIATVSYHVNKLLFRQSEIESKNKSEKNPVVQEAVRLELEKIQRALAIWTPRLSEMRRNATYYARASSFVNKDILGPKFFRTQRESLDIDEFLTAICAIRRRAVVDRFFAAYEPSKHQFSDSIKYNEILKVDLKDHFELNASHLKYYDPDRELLLGYDPGAFASLVVGQENESVDTMRLLKEFFTIAPKGQAEMAAEFHRFFGSYAKSKRLLLYFDRAANKRREDAEQITTDAKLLQRELESYGFDVELMDEGRATIYHWQQYKLLLYIFSRNNSMPRVLIDDVMCPNLCSAIMLSPKKTTDGRIELDKSSERKVQLRHQAGLTTQLPSALIYLLFGRYSGLMPAEYSQLPPDLPSNSIA</sequence>
<dbReference type="HOGENOM" id="CLU_033056_0_0_10"/>
<comment type="caution">
    <text evidence="1">The sequence shown here is derived from an EMBL/GenBank/DDBJ whole genome shotgun (WGS) entry which is preliminary data.</text>
</comment>
<accession>A0A0E2LMY0</accession>
<dbReference type="RefSeq" id="WP_021664951.1">
    <property type="nucleotide sequence ID" value="NZ_KI259111.1"/>
</dbReference>